<dbReference type="EMBL" id="JNVN01002154">
    <property type="protein sequence ID" value="KHJ32347.1"/>
    <property type="molecule type" value="Genomic_DNA"/>
</dbReference>
<dbReference type="Gene3D" id="3.40.50.300">
    <property type="entry name" value="P-loop containing nucleotide triphosphate hydrolases"/>
    <property type="match status" value="1"/>
</dbReference>
<organism evidence="4 5">
    <name type="scientific">Uncinula necator</name>
    <name type="common">Grape powdery mildew</name>
    <dbReference type="NCBI Taxonomy" id="52586"/>
    <lineage>
        <taxon>Eukaryota</taxon>
        <taxon>Fungi</taxon>
        <taxon>Dikarya</taxon>
        <taxon>Ascomycota</taxon>
        <taxon>Pezizomycotina</taxon>
        <taxon>Leotiomycetes</taxon>
        <taxon>Erysiphales</taxon>
        <taxon>Erysiphaceae</taxon>
        <taxon>Erysiphe</taxon>
    </lineage>
</organism>
<dbReference type="CDD" id="cd03109">
    <property type="entry name" value="DTBS"/>
    <property type="match status" value="1"/>
</dbReference>
<dbReference type="GO" id="GO:0004141">
    <property type="term" value="F:dethiobiotin synthase activity"/>
    <property type="evidence" value="ECO:0007669"/>
    <property type="project" value="TreeGrafter"/>
</dbReference>
<name>A0A0B1P159_UNCNE</name>
<evidence type="ECO:0000256" key="3">
    <source>
        <dbReference type="ARBA" id="ARBA00022679"/>
    </source>
</evidence>
<dbReference type="SUPFAM" id="SSF53383">
    <property type="entry name" value="PLP-dependent transferases"/>
    <property type="match status" value="1"/>
</dbReference>
<dbReference type="PROSITE" id="PS00600">
    <property type="entry name" value="AA_TRANSFER_CLASS_3"/>
    <property type="match status" value="1"/>
</dbReference>
<dbReference type="FunFam" id="3.90.1150.10:FF:000080">
    <property type="entry name" value="Bifunctional dethiobiotin synthetase/adenosylmethionine-8-amino-7-oxononanoate aminotransferase"/>
    <property type="match status" value="1"/>
</dbReference>
<accession>A0A0B1P159</accession>
<evidence type="ECO:0000313" key="4">
    <source>
        <dbReference type="EMBL" id="KHJ32347.1"/>
    </source>
</evidence>
<evidence type="ECO:0000256" key="2">
    <source>
        <dbReference type="ARBA" id="ARBA00022576"/>
    </source>
</evidence>
<dbReference type="STRING" id="52586.A0A0B1P159"/>
<gene>
    <name evidence="4" type="ORF">EV44_g5030</name>
</gene>
<protein>
    <submittedName>
        <fullName evidence="4">Putative bio3-diamino-pelargonic acid aminotransferase</fullName>
    </submittedName>
</protein>
<dbReference type="PANTHER" id="PTHR42684:SF3">
    <property type="entry name" value="ADENOSYLMETHIONINE-8-AMINO-7-OXONONANOATE AMINOTRANSFERASE"/>
    <property type="match status" value="1"/>
</dbReference>
<dbReference type="InterPro" id="IPR015424">
    <property type="entry name" value="PyrdxlP-dep_Trfase"/>
</dbReference>
<dbReference type="Pfam" id="PF13500">
    <property type="entry name" value="AAA_26"/>
    <property type="match status" value="1"/>
</dbReference>
<comment type="subcellular location">
    <subcellularLocation>
        <location evidence="1">Mitochondrion</location>
    </subcellularLocation>
</comment>
<proteinExistence type="predicted"/>
<dbReference type="InterPro" id="IPR015421">
    <property type="entry name" value="PyrdxlP-dep_Trfase_major"/>
</dbReference>
<keyword evidence="2 4" id="KW-0032">Aminotransferase</keyword>
<dbReference type="SUPFAM" id="SSF52540">
    <property type="entry name" value="P-loop containing nucleoside triphosphate hydrolases"/>
    <property type="match status" value="1"/>
</dbReference>
<evidence type="ECO:0000313" key="5">
    <source>
        <dbReference type="Proteomes" id="UP000030854"/>
    </source>
</evidence>
<keyword evidence="3 4" id="KW-0808">Transferase</keyword>
<evidence type="ECO:0000256" key="1">
    <source>
        <dbReference type="ARBA" id="ARBA00004173"/>
    </source>
</evidence>
<sequence>MCRKIIAEYNKWVCSVWMASQSSTLWRSLRSYQVYGANTNVGKTIISTILCKALDNKNLAEQTWYLKPISTGPDDQADDLHITKFSPRTKTKCLHKYESAVSPHIAARSKTSKPVSDSQVRHEILAHIKSCAQEGQGTLLLETAGGVNSPGPSGTLQGDLYQALRLPVFLVADSVLGGISTTISAFESLHIRGYKVDTVFLFENQAFRNHEYLQEYFKSRGIQSFIFPPPPPRLPDARDEFESTLRYYSRVSKLESVEELLIHLSQNHEKRIENLERMSKDAHAKIWYPFTQHMHVNPATIMPIDSASGDFFMTASPKGETSSLSGGNDAILSSTFDGSASWWTQGLGHASPSLALAAAHAAGRYGHVMFAGNIHQPALTLADSLLRNLENPRLSKVFFSDNGSTGVEVAIKMALSASSERYGISTATQEIGVIGLKGSYHGDTIGAMDCSEPSIFNKKVHWYKGRGYWFEFPYVSMRNGHWDVILPEVIAQSLSVESKQHNIQKLNSSNEIGHHGSNKKTPQFFRFPSLGKIFDVGERKKSDNADIYRTYIVKSLQKLIRDEGLKFGALIMEPILLGAGGMQLVDPLFQHLLVDVVRNLSPINGDYPLQNTTYPQHVWTGLPVIFDEVFTGLYRLGRFSAASFLGIHPDISVHAKLLTGGLVPLCCTVASESIYQAFISDSKADSLLHGHSYTAHPVGCHVANTSIQILNNLDTGEAWKRGKIDWWQREDWARDLKEQLPSQVLSKFDIWEMGKHRSRSSSKPDVWSVWSYEFIERLSYKEEILSINAIGSVLAITLLDENQGYNSTVSANLQKYLFDGSGDFRVHIRILGNVVYIMASQITEPETLRKIEELLTSYFSSKA</sequence>
<dbReference type="InterPro" id="IPR049704">
    <property type="entry name" value="Aminotrans_3_PPA_site"/>
</dbReference>
<dbReference type="Pfam" id="PF00202">
    <property type="entry name" value="Aminotran_3"/>
    <property type="match status" value="2"/>
</dbReference>
<dbReference type="PANTHER" id="PTHR42684">
    <property type="entry name" value="ADENOSYLMETHIONINE-8-AMINO-7-OXONONANOATE AMINOTRANSFERASE"/>
    <property type="match status" value="1"/>
</dbReference>
<dbReference type="Proteomes" id="UP000030854">
    <property type="component" value="Unassembled WGS sequence"/>
</dbReference>
<dbReference type="InterPro" id="IPR005814">
    <property type="entry name" value="Aminotrans_3"/>
</dbReference>
<comment type="caution">
    <text evidence="4">The sequence shown here is derived from an EMBL/GenBank/DDBJ whole genome shotgun (WGS) entry which is preliminary data.</text>
</comment>
<dbReference type="GO" id="GO:0005739">
    <property type="term" value="C:mitochondrion"/>
    <property type="evidence" value="ECO:0007669"/>
    <property type="project" value="UniProtKB-SubCell"/>
</dbReference>
<dbReference type="Gene3D" id="3.40.640.10">
    <property type="entry name" value="Type I PLP-dependent aspartate aminotransferase-like (Major domain)"/>
    <property type="match status" value="1"/>
</dbReference>
<dbReference type="GO" id="GO:0030170">
    <property type="term" value="F:pyridoxal phosphate binding"/>
    <property type="evidence" value="ECO:0007669"/>
    <property type="project" value="InterPro"/>
</dbReference>
<keyword evidence="5" id="KW-1185">Reference proteome</keyword>
<dbReference type="InterPro" id="IPR027417">
    <property type="entry name" value="P-loop_NTPase"/>
</dbReference>
<reference evidence="4 5" key="1">
    <citation type="journal article" date="2014" name="BMC Genomics">
        <title>Adaptive genomic structural variation in the grape powdery mildew pathogen, Erysiphe necator.</title>
        <authorList>
            <person name="Jones L."/>
            <person name="Riaz S."/>
            <person name="Morales-Cruz A."/>
            <person name="Amrine K.C."/>
            <person name="McGuire B."/>
            <person name="Gubler W.D."/>
            <person name="Walker M.A."/>
            <person name="Cantu D."/>
        </authorList>
    </citation>
    <scope>NUCLEOTIDE SEQUENCE [LARGE SCALE GENOMIC DNA]</scope>
    <source>
        <strain evidence="5">c</strain>
    </source>
</reference>
<dbReference type="OMA" id="KGWASRA"/>
<dbReference type="GO" id="GO:0004015">
    <property type="term" value="F:adenosylmethionine-8-amino-7-oxononanoate transaminase activity"/>
    <property type="evidence" value="ECO:0007669"/>
    <property type="project" value="TreeGrafter"/>
</dbReference>
<dbReference type="GO" id="GO:0009102">
    <property type="term" value="P:biotin biosynthetic process"/>
    <property type="evidence" value="ECO:0007669"/>
    <property type="project" value="TreeGrafter"/>
</dbReference>
<dbReference type="AlphaFoldDB" id="A0A0B1P159"/>
<dbReference type="HOGENOM" id="CLU_010794_0_0_1"/>